<protein>
    <submittedName>
        <fullName evidence="1">Uncharacterized protein</fullName>
    </submittedName>
</protein>
<keyword evidence="2" id="KW-1185">Reference proteome</keyword>
<dbReference type="EMBL" id="JABSTQ010010573">
    <property type="protein sequence ID" value="KAG0419826.1"/>
    <property type="molecule type" value="Genomic_DNA"/>
</dbReference>
<evidence type="ECO:0000313" key="1">
    <source>
        <dbReference type="EMBL" id="KAG0419826.1"/>
    </source>
</evidence>
<evidence type="ECO:0000313" key="2">
    <source>
        <dbReference type="Proteomes" id="UP000805193"/>
    </source>
</evidence>
<reference evidence="1 2" key="1">
    <citation type="journal article" date="2020" name="Cell">
        <title>Large-Scale Comparative Analyses of Tick Genomes Elucidate Their Genetic Diversity and Vector Capacities.</title>
        <authorList>
            <consortium name="Tick Genome and Microbiome Consortium (TIGMIC)"/>
            <person name="Jia N."/>
            <person name="Wang J."/>
            <person name="Shi W."/>
            <person name="Du L."/>
            <person name="Sun Y."/>
            <person name="Zhan W."/>
            <person name="Jiang J.F."/>
            <person name="Wang Q."/>
            <person name="Zhang B."/>
            <person name="Ji P."/>
            <person name="Bell-Sakyi L."/>
            <person name="Cui X.M."/>
            <person name="Yuan T.T."/>
            <person name="Jiang B.G."/>
            <person name="Yang W.F."/>
            <person name="Lam T.T."/>
            <person name="Chang Q.C."/>
            <person name="Ding S.J."/>
            <person name="Wang X.J."/>
            <person name="Zhu J.G."/>
            <person name="Ruan X.D."/>
            <person name="Zhao L."/>
            <person name="Wei J.T."/>
            <person name="Ye R.Z."/>
            <person name="Que T.C."/>
            <person name="Du C.H."/>
            <person name="Zhou Y.H."/>
            <person name="Cheng J.X."/>
            <person name="Dai P.F."/>
            <person name="Guo W.B."/>
            <person name="Han X.H."/>
            <person name="Huang E.J."/>
            <person name="Li L.F."/>
            <person name="Wei W."/>
            <person name="Gao Y.C."/>
            <person name="Liu J.Z."/>
            <person name="Shao H.Z."/>
            <person name="Wang X."/>
            <person name="Wang C.C."/>
            <person name="Yang T.C."/>
            <person name="Huo Q.B."/>
            <person name="Li W."/>
            <person name="Chen H.Y."/>
            <person name="Chen S.E."/>
            <person name="Zhou L.G."/>
            <person name="Ni X.B."/>
            <person name="Tian J.H."/>
            <person name="Sheng Y."/>
            <person name="Liu T."/>
            <person name="Pan Y.S."/>
            <person name="Xia L.Y."/>
            <person name="Li J."/>
            <person name="Zhao F."/>
            <person name="Cao W.C."/>
        </authorList>
    </citation>
    <scope>NUCLEOTIDE SEQUENCE [LARGE SCALE GENOMIC DNA]</scope>
    <source>
        <strain evidence="1">Iper-2018</strain>
    </source>
</reference>
<proteinExistence type="predicted"/>
<dbReference type="Proteomes" id="UP000805193">
    <property type="component" value="Unassembled WGS sequence"/>
</dbReference>
<gene>
    <name evidence="1" type="ORF">HPB47_003855</name>
</gene>
<sequence length="150" mass="17214">MGNSVSMDTSPELTFSAAIPQVEWSRPAESLGSDHHIVQTQIQHQGAPIRLGQAKITDWPTLRKEQVAGELEDKEEWTQTLTAAVTKHTKRIQLTTDNPNVDPHLLHMWEAKQGLLRRWKRQKRNKKLKAKIAQITRQAEEHTERLGMQN</sequence>
<organism evidence="1 2">
    <name type="scientific">Ixodes persulcatus</name>
    <name type="common">Taiga tick</name>
    <dbReference type="NCBI Taxonomy" id="34615"/>
    <lineage>
        <taxon>Eukaryota</taxon>
        <taxon>Metazoa</taxon>
        <taxon>Ecdysozoa</taxon>
        <taxon>Arthropoda</taxon>
        <taxon>Chelicerata</taxon>
        <taxon>Arachnida</taxon>
        <taxon>Acari</taxon>
        <taxon>Parasitiformes</taxon>
        <taxon>Ixodida</taxon>
        <taxon>Ixodoidea</taxon>
        <taxon>Ixodidae</taxon>
        <taxon>Ixodinae</taxon>
        <taxon>Ixodes</taxon>
    </lineage>
</organism>
<accession>A0AC60PHV4</accession>
<name>A0AC60PHV4_IXOPE</name>
<comment type="caution">
    <text evidence="1">The sequence shown here is derived from an EMBL/GenBank/DDBJ whole genome shotgun (WGS) entry which is preliminary data.</text>
</comment>